<protein>
    <recommendedName>
        <fullName evidence="4">CBM6 domain-containing protein</fullName>
    </recommendedName>
</protein>
<name>A0ABW6SB38_9NOCA</name>
<feature type="chain" id="PRO_5047503184" description="CBM6 domain-containing protein" evidence="1">
    <location>
        <begin position="31"/>
        <end position="177"/>
    </location>
</feature>
<keyword evidence="3" id="KW-1185">Reference proteome</keyword>
<evidence type="ECO:0008006" key="4">
    <source>
        <dbReference type="Google" id="ProtNLM"/>
    </source>
</evidence>
<organism evidence="2 3">
    <name type="scientific">Nocardia jiangxiensis</name>
    <dbReference type="NCBI Taxonomy" id="282685"/>
    <lineage>
        <taxon>Bacteria</taxon>
        <taxon>Bacillati</taxon>
        <taxon>Actinomycetota</taxon>
        <taxon>Actinomycetes</taxon>
        <taxon>Mycobacteriales</taxon>
        <taxon>Nocardiaceae</taxon>
        <taxon>Nocardia</taxon>
    </lineage>
</organism>
<accession>A0ABW6SB38</accession>
<dbReference type="SUPFAM" id="SSF49785">
    <property type="entry name" value="Galactose-binding domain-like"/>
    <property type="match status" value="1"/>
</dbReference>
<feature type="signal peptide" evidence="1">
    <location>
        <begin position="1"/>
        <end position="30"/>
    </location>
</feature>
<evidence type="ECO:0000313" key="2">
    <source>
        <dbReference type="EMBL" id="MFF3573512.1"/>
    </source>
</evidence>
<gene>
    <name evidence="2" type="ORF">ACFYXQ_37725</name>
</gene>
<proteinExistence type="predicted"/>
<keyword evidence="1" id="KW-0732">Signal</keyword>
<dbReference type="EMBL" id="JBIAQY010000019">
    <property type="protein sequence ID" value="MFF3573512.1"/>
    <property type="molecule type" value="Genomic_DNA"/>
</dbReference>
<dbReference type="Gene3D" id="2.60.120.260">
    <property type="entry name" value="Galactose-binding domain-like"/>
    <property type="match status" value="1"/>
</dbReference>
<dbReference type="Proteomes" id="UP001601992">
    <property type="component" value="Unassembled WGS sequence"/>
</dbReference>
<dbReference type="InterPro" id="IPR008979">
    <property type="entry name" value="Galactose-bd-like_sf"/>
</dbReference>
<sequence length="177" mass="17239">MTSSLRLGRTRTVAALAAAACLGGTALANAIPLTVDPHPSAAANLVTNANFHSGLSGWSGHVYHANVGGSGASVHDNGYIGQDVPVTNGGRYTYSVRAGANPGGSVLALALDSRTGVAYVSRSVTSPTTVGQTFTAVGPTVYIACQATGASAGGWCNDFSLVAAPGASSGSAGTGSG</sequence>
<reference evidence="2 3" key="1">
    <citation type="submission" date="2024-10" db="EMBL/GenBank/DDBJ databases">
        <title>The Natural Products Discovery Center: Release of the First 8490 Sequenced Strains for Exploring Actinobacteria Biosynthetic Diversity.</title>
        <authorList>
            <person name="Kalkreuter E."/>
            <person name="Kautsar S.A."/>
            <person name="Yang D."/>
            <person name="Bader C.D."/>
            <person name="Teijaro C.N."/>
            <person name="Fluegel L."/>
            <person name="Davis C.M."/>
            <person name="Simpson J.R."/>
            <person name="Lauterbach L."/>
            <person name="Steele A.D."/>
            <person name="Gui C."/>
            <person name="Meng S."/>
            <person name="Li G."/>
            <person name="Viehrig K."/>
            <person name="Ye F."/>
            <person name="Su P."/>
            <person name="Kiefer A.F."/>
            <person name="Nichols A."/>
            <person name="Cepeda A.J."/>
            <person name="Yan W."/>
            <person name="Fan B."/>
            <person name="Jiang Y."/>
            <person name="Adhikari A."/>
            <person name="Zheng C.-J."/>
            <person name="Schuster L."/>
            <person name="Cowan T.M."/>
            <person name="Smanski M.J."/>
            <person name="Chevrette M.G."/>
            <person name="De Carvalho L.P.S."/>
            <person name="Shen B."/>
        </authorList>
    </citation>
    <scope>NUCLEOTIDE SEQUENCE [LARGE SCALE GENOMIC DNA]</scope>
    <source>
        <strain evidence="2 3">NPDC002593</strain>
    </source>
</reference>
<evidence type="ECO:0000313" key="3">
    <source>
        <dbReference type="Proteomes" id="UP001601992"/>
    </source>
</evidence>
<evidence type="ECO:0000256" key="1">
    <source>
        <dbReference type="SAM" id="SignalP"/>
    </source>
</evidence>
<comment type="caution">
    <text evidence="2">The sequence shown here is derived from an EMBL/GenBank/DDBJ whole genome shotgun (WGS) entry which is preliminary data.</text>
</comment>
<dbReference type="RefSeq" id="WP_387406427.1">
    <property type="nucleotide sequence ID" value="NZ_JBIAQY010000019.1"/>
</dbReference>